<evidence type="ECO:0000256" key="1">
    <source>
        <dbReference type="ARBA" id="ARBA00022741"/>
    </source>
</evidence>
<dbReference type="EMBL" id="CP001941">
    <property type="protein sequence ID" value="ADD08746.1"/>
    <property type="molecule type" value="Genomic_DNA"/>
</dbReference>
<dbReference type="HAMAP" id="MF_01111">
    <property type="entry name" value="UPF0200"/>
    <property type="match status" value="1"/>
</dbReference>
<dbReference type="GO" id="GO:0005524">
    <property type="term" value="F:ATP binding"/>
    <property type="evidence" value="ECO:0007669"/>
    <property type="project" value="UniProtKB-UniRule"/>
</dbReference>
<sequence>MPVILLVGMPGAGKEEFVRVAREEGYEIVRMGDVVRNFVLSLGLELKDEIVGKIASEERNKYGIDIWAKRTLERIKNKKRTLIDGVRCLEEVEVFKNALGEDAKLVGIFAPRKVRFERILNRGREDDIHSWDEFVAREMRELKWGLGNVFALADYMLLNTSTLEDFRKNVRSFLIALEKEENSS</sequence>
<dbReference type="RefSeq" id="WP_008084298.1">
    <property type="nucleotide sequence ID" value="NC_013926.1"/>
</dbReference>
<proteinExistence type="inferred from homology"/>
<dbReference type="OrthoDB" id="85381at2157"/>
<comment type="caution">
    <text evidence="3">Lacks conserved residue(s) required for the propagation of feature annotation.</text>
</comment>
<reference evidence="4" key="1">
    <citation type="submission" date="2010-02" db="EMBL/GenBank/DDBJ databases">
        <title>Complete sequence of Aciduliprofundum boonei T469.</title>
        <authorList>
            <consortium name="US DOE Joint Genome Institute"/>
            <person name="Lucas S."/>
            <person name="Copeland A."/>
            <person name="Lapidus A."/>
            <person name="Cheng J.-F."/>
            <person name="Bruce D."/>
            <person name="Goodwin L."/>
            <person name="Pitluck S."/>
            <person name="Saunders E."/>
            <person name="Detter J.C."/>
            <person name="Han C."/>
            <person name="Tapia R."/>
            <person name="Land M."/>
            <person name="Hauser L."/>
            <person name="Kyrpides N."/>
            <person name="Mikhailova N."/>
            <person name="Flores G."/>
            <person name="Reysenbach A.-L."/>
            <person name="Woyke T."/>
        </authorList>
    </citation>
    <scope>NUCLEOTIDE SEQUENCE</scope>
    <source>
        <strain evidence="4">T469</strain>
    </source>
</reference>
<keyword evidence="1 3" id="KW-0547">Nucleotide-binding</keyword>
<dbReference type="InterPro" id="IPR022970">
    <property type="entry name" value="NTP_hydrolase-rel"/>
</dbReference>
<dbReference type="Proteomes" id="UP000001400">
    <property type="component" value="Chromosome"/>
</dbReference>
<accession>B5IDA3</accession>
<dbReference type="Pfam" id="PF13207">
    <property type="entry name" value="AAA_17"/>
    <property type="match status" value="1"/>
</dbReference>
<evidence type="ECO:0000256" key="2">
    <source>
        <dbReference type="ARBA" id="ARBA00022840"/>
    </source>
</evidence>
<dbReference type="STRING" id="439481.Aboo_0937"/>
<organism evidence="4 5">
    <name type="scientific">Aciduliprofundum boonei (strain DSM 19572 / T469)</name>
    <dbReference type="NCBI Taxonomy" id="439481"/>
    <lineage>
        <taxon>Archaea</taxon>
        <taxon>Methanobacteriati</taxon>
        <taxon>Thermoplasmatota</taxon>
        <taxon>DHVE2 group</taxon>
        <taxon>Candidatus Aciduliprofundum</taxon>
    </lineage>
</organism>
<dbReference type="PANTHER" id="PTHR41930">
    <property type="entry name" value="UPF0200 PROTEIN MJ1399"/>
    <property type="match status" value="1"/>
</dbReference>
<name>B5IDA3_ACIB4</name>
<dbReference type="Gene3D" id="3.40.50.300">
    <property type="entry name" value="P-loop containing nucleotide triphosphate hydrolases"/>
    <property type="match status" value="1"/>
</dbReference>
<dbReference type="PANTHER" id="PTHR41930:SF1">
    <property type="entry name" value="DEPHOSPHO-COA KINASE"/>
    <property type="match status" value="1"/>
</dbReference>
<dbReference type="eggNOG" id="arCOG01045">
    <property type="taxonomic scope" value="Archaea"/>
</dbReference>
<keyword evidence="2 3" id="KW-0067">ATP-binding</keyword>
<comment type="similarity">
    <text evidence="3">Belongs to the UPF0200 family.</text>
</comment>
<evidence type="ECO:0000313" key="4">
    <source>
        <dbReference type="EMBL" id="ADD08746.1"/>
    </source>
</evidence>
<evidence type="ECO:0000313" key="5">
    <source>
        <dbReference type="Proteomes" id="UP000001400"/>
    </source>
</evidence>
<dbReference type="HOGENOM" id="CLU_096329_1_0_2"/>
<dbReference type="SUPFAM" id="SSF52540">
    <property type="entry name" value="P-loop containing nucleoside triphosphate hydrolases"/>
    <property type="match status" value="1"/>
</dbReference>
<dbReference type="AlphaFoldDB" id="B5IDA3"/>
<dbReference type="GeneID" id="8827890"/>
<evidence type="ECO:0000256" key="3">
    <source>
        <dbReference type="HAMAP-Rule" id="MF_01111"/>
    </source>
</evidence>
<keyword evidence="5" id="KW-1185">Reference proteome</keyword>
<dbReference type="KEGG" id="abi:Aboo_0937"/>
<dbReference type="InterPro" id="IPR027417">
    <property type="entry name" value="P-loop_NTPase"/>
</dbReference>
<protein>
    <recommendedName>
        <fullName evidence="3">UPF0200 protein Aboo_0937</fullName>
    </recommendedName>
</protein>
<gene>
    <name evidence="4" type="ordered locus">Aboo_0937</name>
</gene>